<accession>A0AC60P0H5</accession>
<comment type="caution">
    <text evidence="1">The sequence shown here is derived from an EMBL/GenBank/DDBJ whole genome shotgun (WGS) entry which is preliminary data.</text>
</comment>
<dbReference type="EMBL" id="JABSTQ010011319">
    <property type="protein sequence ID" value="KAG0412831.1"/>
    <property type="molecule type" value="Genomic_DNA"/>
</dbReference>
<evidence type="ECO:0000313" key="1">
    <source>
        <dbReference type="EMBL" id="KAG0412831.1"/>
    </source>
</evidence>
<keyword evidence="2" id="KW-1185">Reference proteome</keyword>
<gene>
    <name evidence="1" type="ORF">HPB47_010022</name>
</gene>
<sequence>MKCEPSTGAGPSRRQKADYEPRRRATETGEQRKQREAPDAAAKRARRRGVRDRGAEAAPSYTRGVSKSERRQRYSATRAAPITDVINLERESMYSSPTRSGARPANGARPVAGIMANTSLLLDSLLSEKNYNRQFRPGFGGPPTEILTDVLIRSFGPVSENEMMFSMDCYFRQTWYDRRLRFDGDIKLLSVSWQFLEKVAYSSKEVVFKWKGPKPVDISSDVTLSQYVFLNITVANLTTYGPAGEVRSSLMARFILSRRRGYFILQIYAPCSLIVGASWVAFWINRSDAAGRVSVGATTVLTLVTMGFGGRASLPRVDYATALDWFVIMCFTFVFTALVEYACVNYLERFLMHRQRQRLEKLAKQEEHQDLAKVVCQAFCLVLEVRGGHRGPVRAGAFSSALAASFALSIPGMPSWPTILIVFNRSSTGSLARTTENAGSEDIRLRLERAEEIEEERRRTRLIGGCLEQLQFRWRRRKKRPVYQPCNTAPEERMTPSEVSAEVDAWARIIFPLTFTVLKVLYWTLFLYFVDDEIPEDPPSQN</sequence>
<protein>
    <submittedName>
        <fullName evidence="1">Uncharacterized protein</fullName>
    </submittedName>
</protein>
<proteinExistence type="predicted"/>
<evidence type="ECO:0000313" key="2">
    <source>
        <dbReference type="Proteomes" id="UP000805193"/>
    </source>
</evidence>
<dbReference type="Proteomes" id="UP000805193">
    <property type="component" value="Unassembled WGS sequence"/>
</dbReference>
<reference evidence="1 2" key="1">
    <citation type="journal article" date="2020" name="Cell">
        <title>Large-Scale Comparative Analyses of Tick Genomes Elucidate Their Genetic Diversity and Vector Capacities.</title>
        <authorList>
            <consortium name="Tick Genome and Microbiome Consortium (TIGMIC)"/>
            <person name="Jia N."/>
            <person name="Wang J."/>
            <person name="Shi W."/>
            <person name="Du L."/>
            <person name="Sun Y."/>
            <person name="Zhan W."/>
            <person name="Jiang J.F."/>
            <person name="Wang Q."/>
            <person name="Zhang B."/>
            <person name="Ji P."/>
            <person name="Bell-Sakyi L."/>
            <person name="Cui X.M."/>
            <person name="Yuan T.T."/>
            <person name="Jiang B.G."/>
            <person name="Yang W.F."/>
            <person name="Lam T.T."/>
            <person name="Chang Q.C."/>
            <person name="Ding S.J."/>
            <person name="Wang X.J."/>
            <person name="Zhu J.G."/>
            <person name="Ruan X.D."/>
            <person name="Zhao L."/>
            <person name="Wei J.T."/>
            <person name="Ye R.Z."/>
            <person name="Que T.C."/>
            <person name="Du C.H."/>
            <person name="Zhou Y.H."/>
            <person name="Cheng J.X."/>
            <person name="Dai P.F."/>
            <person name="Guo W.B."/>
            <person name="Han X.H."/>
            <person name="Huang E.J."/>
            <person name="Li L.F."/>
            <person name="Wei W."/>
            <person name="Gao Y.C."/>
            <person name="Liu J.Z."/>
            <person name="Shao H.Z."/>
            <person name="Wang X."/>
            <person name="Wang C.C."/>
            <person name="Yang T.C."/>
            <person name="Huo Q.B."/>
            <person name="Li W."/>
            <person name="Chen H.Y."/>
            <person name="Chen S.E."/>
            <person name="Zhou L.G."/>
            <person name="Ni X.B."/>
            <person name="Tian J.H."/>
            <person name="Sheng Y."/>
            <person name="Liu T."/>
            <person name="Pan Y.S."/>
            <person name="Xia L.Y."/>
            <person name="Li J."/>
            <person name="Zhao F."/>
            <person name="Cao W.C."/>
        </authorList>
    </citation>
    <scope>NUCLEOTIDE SEQUENCE [LARGE SCALE GENOMIC DNA]</scope>
    <source>
        <strain evidence="1">Iper-2018</strain>
    </source>
</reference>
<organism evidence="1 2">
    <name type="scientific">Ixodes persulcatus</name>
    <name type="common">Taiga tick</name>
    <dbReference type="NCBI Taxonomy" id="34615"/>
    <lineage>
        <taxon>Eukaryota</taxon>
        <taxon>Metazoa</taxon>
        <taxon>Ecdysozoa</taxon>
        <taxon>Arthropoda</taxon>
        <taxon>Chelicerata</taxon>
        <taxon>Arachnida</taxon>
        <taxon>Acari</taxon>
        <taxon>Parasitiformes</taxon>
        <taxon>Ixodida</taxon>
        <taxon>Ixodoidea</taxon>
        <taxon>Ixodidae</taxon>
        <taxon>Ixodinae</taxon>
        <taxon>Ixodes</taxon>
    </lineage>
</organism>
<name>A0AC60P0H5_IXOPE</name>